<evidence type="ECO:0000313" key="3">
    <source>
        <dbReference type="Proteomes" id="UP000646844"/>
    </source>
</evidence>
<sequence>MVPLIVFVVILALAISHAFEPDHIVTLRLMKTRRDYAVFGLSHGIGFASIALPLVIILSIIPELELIGDLIGLGFSVVLLYGEIVGKEFEFNVSKSLGSGILQGAFAITPSKLVVAVLASEVGLLLGLTYIVLFVIVSSLTIFLVGFLLSYINVKKDLSRIINICIALVTIIYILLSILKI</sequence>
<feature type="transmembrane region" description="Helical" evidence="1">
    <location>
        <begin position="130"/>
        <end position="152"/>
    </location>
</feature>
<keyword evidence="1" id="KW-0472">Membrane</keyword>
<keyword evidence="1" id="KW-0812">Transmembrane</keyword>
<organism evidence="2 3">
    <name type="scientific">Sulfurisphaera tokodaii</name>
    <dbReference type="NCBI Taxonomy" id="111955"/>
    <lineage>
        <taxon>Archaea</taxon>
        <taxon>Thermoproteota</taxon>
        <taxon>Thermoprotei</taxon>
        <taxon>Sulfolobales</taxon>
        <taxon>Sulfolobaceae</taxon>
        <taxon>Sulfurisphaera</taxon>
    </lineage>
</organism>
<reference evidence="2" key="1">
    <citation type="journal article" date="2020" name="bioRxiv">
        <title>A rank-normalized archaeal taxonomy based on genome phylogeny resolves widespread incomplete and uneven classifications.</title>
        <authorList>
            <person name="Rinke C."/>
            <person name="Chuvochina M."/>
            <person name="Mussig A.J."/>
            <person name="Chaumeil P.-A."/>
            <person name="Waite D.W."/>
            <person name="Whitman W.B."/>
            <person name="Parks D.H."/>
            <person name="Hugenholtz P."/>
        </authorList>
    </citation>
    <scope>NUCLEOTIDE SEQUENCE</scope>
    <source>
        <strain evidence="2">UBA8838</strain>
    </source>
</reference>
<evidence type="ECO:0000313" key="2">
    <source>
        <dbReference type="EMBL" id="HII74211.1"/>
    </source>
</evidence>
<name>A0A832WVV7_9CREN</name>
<dbReference type="EMBL" id="DUJO01000034">
    <property type="protein sequence ID" value="HII74211.1"/>
    <property type="molecule type" value="Genomic_DNA"/>
</dbReference>
<dbReference type="AlphaFoldDB" id="A0A832WVV7"/>
<accession>A0A832WVV7</accession>
<evidence type="ECO:0000256" key="1">
    <source>
        <dbReference type="SAM" id="Phobius"/>
    </source>
</evidence>
<proteinExistence type="predicted"/>
<dbReference type="Proteomes" id="UP000646844">
    <property type="component" value="Unassembled WGS sequence"/>
</dbReference>
<protein>
    <submittedName>
        <fullName evidence="2">Uncharacterized protein</fullName>
    </submittedName>
</protein>
<gene>
    <name evidence="2" type="ORF">HA332_07525</name>
</gene>
<comment type="caution">
    <text evidence="2">The sequence shown here is derived from an EMBL/GenBank/DDBJ whole genome shotgun (WGS) entry which is preliminary data.</text>
</comment>
<feature type="transmembrane region" description="Helical" evidence="1">
    <location>
        <begin position="42"/>
        <end position="61"/>
    </location>
</feature>
<feature type="transmembrane region" description="Helical" evidence="1">
    <location>
        <begin position="158"/>
        <end position="179"/>
    </location>
</feature>
<feature type="transmembrane region" description="Helical" evidence="1">
    <location>
        <begin position="66"/>
        <end position="85"/>
    </location>
</feature>
<feature type="transmembrane region" description="Helical" evidence="1">
    <location>
        <begin position="97"/>
        <end position="118"/>
    </location>
</feature>
<keyword evidence="1" id="KW-1133">Transmembrane helix</keyword>